<dbReference type="GO" id="GO:0005634">
    <property type="term" value="C:nucleus"/>
    <property type="evidence" value="ECO:0007669"/>
    <property type="project" value="TreeGrafter"/>
</dbReference>
<gene>
    <name evidence="4" type="ORF">DB88DRAFT_462607</name>
</gene>
<feature type="region of interest" description="Disordered" evidence="1">
    <location>
        <begin position="1"/>
        <end position="77"/>
    </location>
</feature>
<dbReference type="GO" id="GO:0003729">
    <property type="term" value="F:mRNA binding"/>
    <property type="evidence" value="ECO:0007669"/>
    <property type="project" value="TreeGrafter"/>
</dbReference>
<feature type="region of interest" description="Disordered" evidence="1">
    <location>
        <begin position="769"/>
        <end position="792"/>
    </location>
</feature>
<dbReference type="GO" id="GO:0005846">
    <property type="term" value="C:nuclear cap binding complex"/>
    <property type="evidence" value="ECO:0007669"/>
    <property type="project" value="InterPro"/>
</dbReference>
<dbReference type="InterPro" id="IPR027159">
    <property type="entry name" value="CBP80"/>
</dbReference>
<proteinExistence type="predicted"/>
<evidence type="ECO:0000259" key="3">
    <source>
        <dbReference type="Pfam" id="PF09090"/>
    </source>
</evidence>
<evidence type="ECO:0000313" key="5">
    <source>
        <dbReference type="Proteomes" id="UP001182556"/>
    </source>
</evidence>
<dbReference type="PANTHER" id="PTHR12412">
    <property type="entry name" value="CAP BINDING PROTEIN"/>
    <property type="match status" value="1"/>
</dbReference>
<dbReference type="InterPro" id="IPR016024">
    <property type="entry name" value="ARM-type_fold"/>
</dbReference>
<dbReference type="FunFam" id="1.25.40.180:FF:000063">
    <property type="entry name" value="Unplaced genomic scaffold supercont1.20, whole genome shotgun sequence"/>
    <property type="match status" value="1"/>
</dbReference>
<feature type="domain" description="MIF4G-like type 2" evidence="3">
    <location>
        <begin position="587"/>
        <end position="879"/>
    </location>
</feature>
<sequence>MSYQNGFGGGGYGMPQGGFPQGGYGSQGGAGGGGGGYGGRGRGRRDDRRGGRGGGGRGGYGGGDRDRPPPPESGSNRMRKMIIKFAEEDDFHPMEDPPRLARVLRKQWREGSSGIFDGFRVGVTQEPHKHPHFVSLLTHLFRNPQSASNQAEEEASAGEKRKAEDEEPECGREVVEDLSRAFRVWVEDRQWLNMRLCLNFFSLLVPAGLVTPASLLEVYRSLLMVLEEVGGGGDRAERVIRAVSEGLIRSGQALNEAFPEEVETLVGQLEAAIAARKEDKSLNEPLSPILAAGEEKETTPTQLDDLAAVLSNLRASGYAAPECLPRYWESIEEGSVPYVQSDPYHLVAVSMPPELYDLDETSENANVEGQAGRLSFFGAEVVAPVSTVNGWTLRSLVLDIVTLFEVNRKECARILLGLRTFITPGTFKSSNPEESTSTLSLESLIISTLLSSMLNLPSAPFPQVYYTSLIAELCKASPNTVAPPVGRAVRKMFGMMGSEGLDVEVIRRTADWFATHLSNFGFQWMWKEWIPDLELPTAHPKRAFMRRVVDLEIRLAYHDRILQTLPEPMLEEGAGVVSKDAPDPVWVYEQPDHPLHAEAVELIKMYRQKVPASEVRAHLFTLPNTTSGPGEPLPQSVGLMAVETLLHLGSRSFSHFLNATERYLDLLRSLGPDPASRQTILEAIGNYWQRSGQMRLVTIDKYIQYGVLEGEDVVEWVFGDDSKSGEEADGWTDGFKWEVLRMALEKHVGRVTAVRRRVRAVEQEDETARARKAAEKLERGEGVGEDEDVETAEARLERSKEARDAQISLDIQASKLESLLLTTMRHFVKELLPWKFDDTERQGLKLALTLLDSGEEGAWGARCRWGWYREFLRRYSKHLTALASVINDKTFAGIDGSVDSEDAASRAEGMVVGAWRELL</sequence>
<dbReference type="GO" id="GO:0006406">
    <property type="term" value="P:mRNA export from nucleus"/>
    <property type="evidence" value="ECO:0007669"/>
    <property type="project" value="InterPro"/>
</dbReference>
<dbReference type="Pfam" id="PF09088">
    <property type="entry name" value="MIF4G_like"/>
    <property type="match status" value="1"/>
</dbReference>
<dbReference type="Proteomes" id="UP001182556">
    <property type="component" value="Unassembled WGS sequence"/>
</dbReference>
<name>A0AAD9FR51_PAPLA</name>
<feature type="compositionally biased region" description="Basic and acidic residues" evidence="1">
    <location>
        <begin position="769"/>
        <end position="782"/>
    </location>
</feature>
<comment type="caution">
    <text evidence="4">The sequence shown here is derived from an EMBL/GenBank/DDBJ whole genome shotgun (WGS) entry which is preliminary data.</text>
</comment>
<evidence type="ECO:0000313" key="4">
    <source>
        <dbReference type="EMBL" id="KAK1924663.1"/>
    </source>
</evidence>
<evidence type="ECO:0000256" key="1">
    <source>
        <dbReference type="SAM" id="MobiDB-lite"/>
    </source>
</evidence>
<dbReference type="Gene3D" id="1.25.40.180">
    <property type="match status" value="3"/>
</dbReference>
<dbReference type="EMBL" id="JAODAN010000004">
    <property type="protein sequence ID" value="KAK1924663.1"/>
    <property type="molecule type" value="Genomic_DNA"/>
</dbReference>
<protein>
    <submittedName>
        <fullName evidence="4">MIF4G like-domain-containing protein</fullName>
    </submittedName>
</protein>
<dbReference type="InterPro" id="IPR015172">
    <property type="entry name" value="MIF4G-like_typ-1"/>
</dbReference>
<feature type="compositionally biased region" description="Gly residues" evidence="1">
    <location>
        <begin position="1"/>
        <end position="40"/>
    </location>
</feature>
<accession>A0AAD9FR51</accession>
<feature type="compositionally biased region" description="Basic and acidic residues" evidence="1">
    <location>
        <begin position="157"/>
        <end position="170"/>
    </location>
</feature>
<evidence type="ECO:0000259" key="2">
    <source>
        <dbReference type="Pfam" id="PF09088"/>
    </source>
</evidence>
<dbReference type="PANTHER" id="PTHR12412:SF2">
    <property type="entry name" value="NUCLEAR CAP-BINDING PROTEIN SUBUNIT 1"/>
    <property type="match status" value="1"/>
</dbReference>
<feature type="region of interest" description="Disordered" evidence="1">
    <location>
        <begin position="145"/>
        <end position="170"/>
    </location>
</feature>
<dbReference type="InterPro" id="IPR015174">
    <property type="entry name" value="MIF4G-like_typ-2"/>
</dbReference>
<keyword evidence="5" id="KW-1185">Reference proteome</keyword>
<dbReference type="GO" id="GO:0000184">
    <property type="term" value="P:nuclear-transcribed mRNA catabolic process, nonsense-mediated decay"/>
    <property type="evidence" value="ECO:0007669"/>
    <property type="project" value="TreeGrafter"/>
</dbReference>
<feature type="compositionally biased region" description="Gly residues" evidence="1">
    <location>
        <begin position="52"/>
        <end position="62"/>
    </location>
</feature>
<reference evidence="4" key="1">
    <citation type="submission" date="2023-02" db="EMBL/GenBank/DDBJ databases">
        <title>Identification and recombinant expression of a fungal hydrolase from Papiliotrema laurentii that hydrolyzes apple cutin and clears colloidal polyester polyurethane.</title>
        <authorList>
            <consortium name="DOE Joint Genome Institute"/>
            <person name="Roman V.A."/>
            <person name="Bojanowski C."/>
            <person name="Crable B.R."/>
            <person name="Wagner D.N."/>
            <person name="Hung C.S."/>
            <person name="Nadeau L.J."/>
            <person name="Schratz L."/>
            <person name="Haridas S."/>
            <person name="Pangilinan J."/>
            <person name="Lipzen A."/>
            <person name="Na H."/>
            <person name="Yan M."/>
            <person name="Ng V."/>
            <person name="Grigoriev I.V."/>
            <person name="Spatafora J.W."/>
            <person name="Barlow D."/>
            <person name="Biffinger J."/>
            <person name="Kelley-Loughnane N."/>
            <person name="Varaljay V.A."/>
            <person name="Crookes-Goodson W.J."/>
        </authorList>
    </citation>
    <scope>NUCLEOTIDE SEQUENCE</scope>
    <source>
        <strain evidence="4">5307AH</strain>
    </source>
</reference>
<dbReference type="GO" id="GO:0000339">
    <property type="term" value="F:RNA cap binding"/>
    <property type="evidence" value="ECO:0007669"/>
    <property type="project" value="InterPro"/>
</dbReference>
<dbReference type="AlphaFoldDB" id="A0AAD9FR51"/>
<organism evidence="4 5">
    <name type="scientific">Papiliotrema laurentii</name>
    <name type="common">Cryptococcus laurentii</name>
    <dbReference type="NCBI Taxonomy" id="5418"/>
    <lineage>
        <taxon>Eukaryota</taxon>
        <taxon>Fungi</taxon>
        <taxon>Dikarya</taxon>
        <taxon>Basidiomycota</taxon>
        <taxon>Agaricomycotina</taxon>
        <taxon>Tremellomycetes</taxon>
        <taxon>Tremellales</taxon>
        <taxon>Rhynchogastremaceae</taxon>
        <taxon>Papiliotrema</taxon>
    </lineage>
</organism>
<dbReference type="SUPFAM" id="SSF48371">
    <property type="entry name" value="ARM repeat"/>
    <property type="match status" value="3"/>
</dbReference>
<feature type="domain" description="MIF4G-like type 1" evidence="2">
    <location>
        <begin position="385"/>
        <end position="567"/>
    </location>
</feature>
<dbReference type="Pfam" id="PF09090">
    <property type="entry name" value="MIF4G_like_2"/>
    <property type="match status" value="1"/>
</dbReference>